<protein>
    <submittedName>
        <fullName evidence="3">Peptidase M50</fullName>
    </submittedName>
</protein>
<dbReference type="Gene3D" id="1.10.287.470">
    <property type="entry name" value="Helix hairpin bin"/>
    <property type="match status" value="1"/>
</dbReference>
<keyword evidence="2" id="KW-0812">Transmembrane</keyword>
<dbReference type="GO" id="GO:0005737">
    <property type="term" value="C:cytoplasm"/>
    <property type="evidence" value="ECO:0007669"/>
    <property type="project" value="TreeGrafter"/>
</dbReference>
<keyword evidence="4" id="KW-1185">Reference proteome</keyword>
<reference evidence="3 4" key="2">
    <citation type="journal article" date="2012" name="Int. J. Syst. Evol. Microbiol.">
        <title>Magnetococcus marinus gen. nov., sp. nov., a marine, magnetotactic bacterium that represents a novel lineage (Magnetococcaceae fam. nov.; Magnetococcales ord. nov.) at the base of the Alphaproteobacteria.</title>
        <authorList>
            <person name="Bazylinski D.A."/>
            <person name="Williams T.J."/>
            <person name="Lefevre C.T."/>
            <person name="Berg R.J."/>
            <person name="Zhang C.L."/>
            <person name="Bowser S.S."/>
            <person name="Dean A.J."/>
            <person name="Beveridge T.J."/>
        </authorList>
    </citation>
    <scope>NUCLEOTIDE SEQUENCE [LARGE SCALE GENOMIC DNA]</scope>
    <source>
        <strain evidence="4">ATCC BAA-1437 / JCM 17883 / MC-1</strain>
    </source>
</reference>
<name>A0L9Q6_MAGMM</name>
<evidence type="ECO:0000313" key="4">
    <source>
        <dbReference type="Proteomes" id="UP000002586"/>
    </source>
</evidence>
<dbReference type="RefSeq" id="WP_011713821.1">
    <property type="nucleotide sequence ID" value="NC_008576.1"/>
</dbReference>
<feature type="coiled-coil region" evidence="1">
    <location>
        <begin position="499"/>
        <end position="551"/>
    </location>
</feature>
<dbReference type="PANTHER" id="PTHR13325:SF3">
    <property type="entry name" value="MEMBRANE-BOUND TRANSCRIPTION FACTOR SITE-2 PROTEASE"/>
    <property type="match status" value="1"/>
</dbReference>
<dbReference type="GO" id="GO:0004222">
    <property type="term" value="F:metalloendopeptidase activity"/>
    <property type="evidence" value="ECO:0007669"/>
    <property type="project" value="InterPro"/>
</dbReference>
<dbReference type="InterPro" id="IPR001193">
    <property type="entry name" value="MBTPS2"/>
</dbReference>
<sequence>MSTSTQQTRVFSDSWHRISGVRVALLSSVRAHRQQFQGEMWVVLRDSLSSDWFRVSTEAYRFLCRLSLQKTVEQAWQESLQAEQAHALTQEEVVQLLGQINLSNLLQYDRTTAGASLFERYNKRRKQERKALWMSFMAVKIPLIDPDSALQRARKLISWLLGPWGVGFYLLLLLAALITLFNQGDRLFDQGAGILAPDNLLLLYGGFIVAKVVHELGHAAVCKHFGGEVHTVGVMLLLFAPLPYVDATASWGFRSRWQRILVGVAGVASELTVAAVAVLVWAYTAPGTLNALAYNVIFASSVSTLLFNINPLLRFDGYHVLVDLLDVPNLFQRSREQLKYLAQRFVLRLPQARPAAHSRREVVLLPLYGVLSLGYWVLLMWSIVFFVAQQYLDFGTALAWFLGFTIVVVPLFKLLRYLLTSPQLERHRGRALGVTAVIVLVVGTVVGGIPMPDRMRVSGVVEAEQFRQLRSESEGALQQLLVQPGSTVQQGQTLLVLSNAQLDLELEMLNAQLVQLHAQELLAISRAVADLAPLQEQRQAVESQLEEVKRLHGALVVRAPLAGVWSLPQEQAGQGRWVVRGGALGVIVQPDHWRFVGVLPQIGTHLFEDQIRVAEVRVRGEEGVNVVAQQAQVVPHENGVLPSAALGMPGGGEIAVDPTDPQGLSAAEPFFRVQAHLPSGAGAHWVHGRLGVMRLTLSDRPLIVQWERALRQFLQRRFRV</sequence>
<dbReference type="SUPFAM" id="SSF111369">
    <property type="entry name" value="HlyD-like secretion proteins"/>
    <property type="match status" value="1"/>
</dbReference>
<feature type="transmembrane region" description="Helical" evidence="2">
    <location>
        <begin position="260"/>
        <end position="283"/>
    </location>
</feature>
<feature type="transmembrane region" description="Helical" evidence="2">
    <location>
        <begin position="431"/>
        <end position="451"/>
    </location>
</feature>
<gene>
    <name evidence="3" type="ordered locus">Mmc1_2198</name>
</gene>
<dbReference type="GO" id="GO:0016020">
    <property type="term" value="C:membrane"/>
    <property type="evidence" value="ECO:0007669"/>
    <property type="project" value="InterPro"/>
</dbReference>
<keyword evidence="2" id="KW-0472">Membrane</keyword>
<feature type="transmembrane region" description="Helical" evidence="2">
    <location>
        <begin position="362"/>
        <end position="386"/>
    </location>
</feature>
<dbReference type="OrthoDB" id="9759690at2"/>
<dbReference type="STRING" id="156889.Mmc1_2198"/>
<evidence type="ECO:0000256" key="2">
    <source>
        <dbReference type="SAM" id="Phobius"/>
    </source>
</evidence>
<dbReference type="EMBL" id="CP000471">
    <property type="protein sequence ID" value="ABK44699.1"/>
    <property type="molecule type" value="Genomic_DNA"/>
</dbReference>
<dbReference type="HOGENOM" id="CLU_019354_0_0_5"/>
<dbReference type="CDD" id="cd05709">
    <property type="entry name" value="S2P-M50"/>
    <property type="match status" value="1"/>
</dbReference>
<feature type="transmembrane region" description="Helical" evidence="2">
    <location>
        <begin position="233"/>
        <end position="253"/>
    </location>
</feature>
<evidence type="ECO:0000313" key="3">
    <source>
        <dbReference type="EMBL" id="ABK44699.1"/>
    </source>
</evidence>
<dbReference type="Proteomes" id="UP000002586">
    <property type="component" value="Chromosome"/>
</dbReference>
<feature type="transmembrane region" description="Helical" evidence="2">
    <location>
        <begin position="398"/>
        <end position="419"/>
    </location>
</feature>
<keyword evidence="1" id="KW-0175">Coiled coil</keyword>
<proteinExistence type="predicted"/>
<accession>A0L9Q6</accession>
<dbReference type="GO" id="GO:0031293">
    <property type="term" value="P:membrane protein intracellular domain proteolysis"/>
    <property type="evidence" value="ECO:0007669"/>
    <property type="project" value="TreeGrafter"/>
</dbReference>
<evidence type="ECO:0000256" key="1">
    <source>
        <dbReference type="SAM" id="Coils"/>
    </source>
</evidence>
<dbReference type="PANTHER" id="PTHR13325">
    <property type="entry name" value="PROTEASE M50 MEMBRANE-BOUND TRANSCRIPTION FACTOR SITE 2 PROTEASE"/>
    <property type="match status" value="1"/>
</dbReference>
<feature type="transmembrane region" description="Helical" evidence="2">
    <location>
        <begin position="156"/>
        <end position="181"/>
    </location>
</feature>
<dbReference type="AlphaFoldDB" id="A0L9Q6"/>
<reference evidence="4" key="1">
    <citation type="journal article" date="2009" name="Appl. Environ. Microbiol.">
        <title>Complete genome sequence of the chemolithoautotrophic marine magnetotactic coccus strain MC-1.</title>
        <authorList>
            <person name="Schubbe S."/>
            <person name="Williams T.J."/>
            <person name="Xie G."/>
            <person name="Kiss H.E."/>
            <person name="Brettin T.S."/>
            <person name="Martinez D."/>
            <person name="Ross C.A."/>
            <person name="Schuler D."/>
            <person name="Cox B.L."/>
            <person name="Nealson K.H."/>
            <person name="Bazylinski D.A."/>
        </authorList>
    </citation>
    <scope>NUCLEOTIDE SEQUENCE [LARGE SCALE GENOMIC DNA]</scope>
    <source>
        <strain evidence="4">ATCC BAA-1437 / JCM 17883 / MC-1</strain>
    </source>
</reference>
<dbReference type="KEGG" id="mgm:Mmc1_2198"/>
<dbReference type="eggNOG" id="COG1994">
    <property type="taxonomic scope" value="Bacteria"/>
</dbReference>
<organism evidence="3 4">
    <name type="scientific">Magnetococcus marinus (strain ATCC BAA-1437 / JCM 17883 / MC-1)</name>
    <dbReference type="NCBI Taxonomy" id="156889"/>
    <lineage>
        <taxon>Bacteria</taxon>
        <taxon>Pseudomonadati</taxon>
        <taxon>Pseudomonadota</taxon>
        <taxon>Magnetococcia</taxon>
        <taxon>Magnetococcales</taxon>
        <taxon>Magnetococcaceae</taxon>
        <taxon>Magnetococcus</taxon>
    </lineage>
</organism>
<keyword evidence="2" id="KW-1133">Transmembrane helix</keyword>
<dbReference type="eggNOG" id="COG0845">
    <property type="taxonomic scope" value="Bacteria"/>
</dbReference>
<dbReference type="Gene3D" id="2.40.50.100">
    <property type="match status" value="1"/>
</dbReference>
<feature type="transmembrane region" description="Helical" evidence="2">
    <location>
        <begin position="289"/>
        <end position="309"/>
    </location>
</feature>